<proteinExistence type="predicted"/>
<dbReference type="EMBL" id="MH271320">
    <property type="protein sequence ID" value="AWY06678.1"/>
    <property type="molecule type" value="Genomic_DNA"/>
</dbReference>
<dbReference type="RefSeq" id="YP_009803167.1">
    <property type="nucleotide sequence ID" value="NC_047992.1"/>
</dbReference>
<reference evidence="2" key="1">
    <citation type="submission" date="2018-04" db="EMBL/GenBank/DDBJ databases">
        <authorList>
            <person name="Go L.Y."/>
            <person name="Mitchell J.A."/>
        </authorList>
    </citation>
    <scope>NUCLEOTIDE SEQUENCE [LARGE SCALE GENOMIC DNA]</scope>
</reference>
<keyword evidence="2" id="KW-1185">Reference proteome</keyword>
<gene>
    <name evidence="1" type="primary">44</name>
    <name evidence="1" type="ORF">SEA_ZETA1847_44</name>
</gene>
<dbReference type="GeneID" id="54993727"/>
<accession>A0A2Z4QAX2</accession>
<evidence type="ECO:0000313" key="1">
    <source>
        <dbReference type="EMBL" id="AWY06678.1"/>
    </source>
</evidence>
<dbReference type="KEGG" id="vg:54993727"/>
<dbReference type="Proteomes" id="UP000251243">
    <property type="component" value="Segment"/>
</dbReference>
<sequence>MVSSACACGGPGCKLEADSPRHGKRTGYAKHGCRCDPCTDAQADYQARWAAANRDRVAALNAASYARHRDHRLAVMRDYDARRRAERLAA</sequence>
<name>A0A2Z4QAX2_9CAUD</name>
<protein>
    <submittedName>
        <fullName evidence="1">Uncharacterized protein</fullName>
    </submittedName>
</protein>
<organism evidence="1 2">
    <name type="scientific">Microbacterium phage Zeta1847</name>
    <dbReference type="NCBI Taxonomy" id="2201444"/>
    <lineage>
        <taxon>Viruses</taxon>
        <taxon>Duplodnaviria</taxon>
        <taxon>Heunggongvirae</taxon>
        <taxon>Uroviricota</taxon>
        <taxon>Caudoviricetes</taxon>
        <taxon>Casidaviridae</taxon>
        <taxon>Zetavirus</taxon>
        <taxon>Zetavirus zeta1847</taxon>
    </lineage>
</organism>
<evidence type="ECO:0000313" key="2">
    <source>
        <dbReference type="Proteomes" id="UP000251243"/>
    </source>
</evidence>